<evidence type="ECO:0000313" key="4">
    <source>
        <dbReference type="Proteomes" id="UP001219525"/>
    </source>
</evidence>
<dbReference type="Pfam" id="PF20151">
    <property type="entry name" value="DUF6533"/>
    <property type="match status" value="1"/>
</dbReference>
<name>A0AAD6YMC8_9AGAR</name>
<protein>
    <recommendedName>
        <fullName evidence="2">DUF6533 domain-containing protein</fullName>
    </recommendedName>
</protein>
<feature type="transmembrane region" description="Helical" evidence="1">
    <location>
        <begin position="164"/>
        <end position="194"/>
    </location>
</feature>
<feature type="domain" description="DUF6533" evidence="2">
    <location>
        <begin position="22"/>
        <end position="67"/>
    </location>
</feature>
<dbReference type="InterPro" id="IPR045340">
    <property type="entry name" value="DUF6533"/>
</dbReference>
<gene>
    <name evidence="3" type="ORF">GGX14DRAFT_427421</name>
</gene>
<evidence type="ECO:0000256" key="1">
    <source>
        <dbReference type="SAM" id="Phobius"/>
    </source>
</evidence>
<feature type="transmembrane region" description="Helical" evidence="1">
    <location>
        <begin position="93"/>
        <end position="109"/>
    </location>
</feature>
<dbReference type="AlphaFoldDB" id="A0AAD6YMC8"/>
<dbReference type="Proteomes" id="UP001219525">
    <property type="component" value="Unassembled WGS sequence"/>
</dbReference>
<keyword evidence="1" id="KW-1133">Transmembrane helix</keyword>
<keyword evidence="4" id="KW-1185">Reference proteome</keyword>
<evidence type="ECO:0000313" key="3">
    <source>
        <dbReference type="EMBL" id="KAJ7223380.1"/>
    </source>
</evidence>
<comment type="caution">
    <text evidence="3">The sequence shown here is derived from an EMBL/GenBank/DDBJ whole genome shotgun (WGS) entry which is preliminary data.</text>
</comment>
<reference evidence="3" key="1">
    <citation type="submission" date="2023-03" db="EMBL/GenBank/DDBJ databases">
        <title>Massive genome expansion in bonnet fungi (Mycena s.s.) driven by repeated elements and novel gene families across ecological guilds.</title>
        <authorList>
            <consortium name="Lawrence Berkeley National Laboratory"/>
            <person name="Harder C.B."/>
            <person name="Miyauchi S."/>
            <person name="Viragh M."/>
            <person name="Kuo A."/>
            <person name="Thoen E."/>
            <person name="Andreopoulos B."/>
            <person name="Lu D."/>
            <person name="Skrede I."/>
            <person name="Drula E."/>
            <person name="Henrissat B."/>
            <person name="Morin E."/>
            <person name="Kohler A."/>
            <person name="Barry K."/>
            <person name="LaButti K."/>
            <person name="Morin E."/>
            <person name="Salamov A."/>
            <person name="Lipzen A."/>
            <person name="Mereny Z."/>
            <person name="Hegedus B."/>
            <person name="Baldrian P."/>
            <person name="Stursova M."/>
            <person name="Weitz H."/>
            <person name="Taylor A."/>
            <person name="Grigoriev I.V."/>
            <person name="Nagy L.G."/>
            <person name="Martin F."/>
            <person name="Kauserud H."/>
        </authorList>
    </citation>
    <scope>NUCLEOTIDE SEQUENCE</scope>
    <source>
        <strain evidence="3">9144</strain>
    </source>
</reference>
<dbReference type="EMBL" id="JARJCW010000006">
    <property type="protein sequence ID" value="KAJ7223380.1"/>
    <property type="molecule type" value="Genomic_DNA"/>
</dbReference>
<feature type="transmembrane region" description="Helical" evidence="1">
    <location>
        <begin position="214"/>
        <end position="234"/>
    </location>
</feature>
<keyword evidence="1" id="KW-0472">Membrane</keyword>
<sequence>ILDLMNSILDASSASDFVLISYVDVACLTLLTYDTLLSAGQEYKHIWKSQWGVIKVLYLWSRYGAFIDTTIAVQKRVGNVGPSYCRFATDFDTLFSGLGIGVTEIILMIRTYAQYNRAKKLLAFFFLSWFITGGVCLWVVIQWSKSFTMEASVPSLTSCNVESSAVGIACYAALLGGETVTVLLTLWKGIYFFFLPKSQQKHLHVMTTFYRDGIIFYLVMLFIFIAVAVLRFVAPMPLQDAGDTPLRVIHSISACHLVIRVREVAIQDSEDVTGGLITSGLNFGSPSAAASRSCRETH</sequence>
<proteinExistence type="predicted"/>
<feature type="transmembrane region" description="Helical" evidence="1">
    <location>
        <begin position="121"/>
        <end position="144"/>
    </location>
</feature>
<feature type="non-terminal residue" evidence="3">
    <location>
        <position position="1"/>
    </location>
</feature>
<keyword evidence="1" id="KW-0812">Transmembrane</keyword>
<organism evidence="3 4">
    <name type="scientific">Mycena pura</name>
    <dbReference type="NCBI Taxonomy" id="153505"/>
    <lineage>
        <taxon>Eukaryota</taxon>
        <taxon>Fungi</taxon>
        <taxon>Dikarya</taxon>
        <taxon>Basidiomycota</taxon>
        <taxon>Agaricomycotina</taxon>
        <taxon>Agaricomycetes</taxon>
        <taxon>Agaricomycetidae</taxon>
        <taxon>Agaricales</taxon>
        <taxon>Marasmiineae</taxon>
        <taxon>Mycenaceae</taxon>
        <taxon>Mycena</taxon>
    </lineage>
</organism>
<evidence type="ECO:0000259" key="2">
    <source>
        <dbReference type="Pfam" id="PF20151"/>
    </source>
</evidence>
<accession>A0AAD6YMC8</accession>